<keyword evidence="4 12" id="KW-0375">Hydrogen ion transport</keyword>
<protein>
    <recommendedName>
        <fullName evidence="12">ATP synthase subunit b</fullName>
    </recommendedName>
    <alternativeName>
        <fullName evidence="12">ATP synthase F(0) sector subunit b</fullName>
    </alternativeName>
    <alternativeName>
        <fullName evidence="12">ATPase subunit I</fullName>
    </alternativeName>
    <alternativeName>
        <fullName evidence="12">F-type ATPase subunit b</fullName>
        <shortName evidence="12">F-ATPase subunit b</shortName>
    </alternativeName>
</protein>
<comment type="function">
    <text evidence="10">Component of the F(0) channel, it forms part of the peripheral stalk, linking F(1) to F(0). The b'-subunit is a diverged and duplicated form of b found in plants and photosynthetic bacteria.</text>
</comment>
<evidence type="ECO:0000256" key="6">
    <source>
        <dbReference type="ARBA" id="ARBA00023065"/>
    </source>
</evidence>
<reference evidence="15" key="2">
    <citation type="submission" date="2021-04" db="EMBL/GenBank/DDBJ databases">
        <authorList>
            <person name="Gilroy R."/>
        </authorList>
    </citation>
    <scope>NUCLEOTIDE SEQUENCE</scope>
    <source>
        <strain evidence="15">ChiSxjej5B17-1746</strain>
    </source>
</reference>
<keyword evidence="5 12" id="KW-1133">Transmembrane helix</keyword>
<evidence type="ECO:0000256" key="8">
    <source>
        <dbReference type="ARBA" id="ARBA00023310"/>
    </source>
</evidence>
<comment type="function">
    <text evidence="9 12">F(1)F(0) ATP synthase produces ATP from ADP in the presence of a proton or sodium gradient. F-type ATPases consist of two structural domains, F(1) containing the extramembraneous catalytic core and F(0) containing the membrane proton channel, linked together by a central stalk and a peripheral stalk. During catalysis, ATP synthesis in the catalytic domain of F(1) is coupled via a rotary mechanism of the central stalk subunits to proton translocation.</text>
</comment>
<evidence type="ECO:0000256" key="14">
    <source>
        <dbReference type="SAM" id="Coils"/>
    </source>
</evidence>
<feature type="coiled-coil region" evidence="14">
    <location>
        <begin position="48"/>
        <end position="96"/>
    </location>
</feature>
<dbReference type="InterPro" id="IPR002146">
    <property type="entry name" value="ATP_synth_b/b'su_bac/chlpt"/>
</dbReference>
<evidence type="ECO:0000313" key="16">
    <source>
        <dbReference type="Proteomes" id="UP000824264"/>
    </source>
</evidence>
<evidence type="ECO:0000256" key="12">
    <source>
        <dbReference type="HAMAP-Rule" id="MF_01398"/>
    </source>
</evidence>
<evidence type="ECO:0000256" key="3">
    <source>
        <dbReference type="ARBA" id="ARBA00022692"/>
    </source>
</evidence>
<keyword evidence="3 12" id="KW-0812">Transmembrane</keyword>
<keyword evidence="14" id="KW-0175">Coiled coil</keyword>
<keyword evidence="2 12" id="KW-0138">CF(0)</keyword>
<evidence type="ECO:0000256" key="10">
    <source>
        <dbReference type="ARBA" id="ARBA00025614"/>
    </source>
</evidence>
<dbReference type="GO" id="GO:0045259">
    <property type="term" value="C:proton-transporting ATP synthase complex"/>
    <property type="evidence" value="ECO:0007669"/>
    <property type="project" value="UniProtKB-KW"/>
</dbReference>
<proteinExistence type="inferred from homology"/>
<evidence type="ECO:0000256" key="5">
    <source>
        <dbReference type="ARBA" id="ARBA00022989"/>
    </source>
</evidence>
<keyword evidence="1 12" id="KW-0813">Transport</keyword>
<organism evidence="15 16">
    <name type="scientific">Candidatus Bilophila faecipullorum</name>
    <dbReference type="NCBI Taxonomy" id="2838482"/>
    <lineage>
        <taxon>Bacteria</taxon>
        <taxon>Pseudomonadati</taxon>
        <taxon>Thermodesulfobacteriota</taxon>
        <taxon>Desulfovibrionia</taxon>
        <taxon>Desulfovibrionales</taxon>
        <taxon>Desulfovibrionaceae</taxon>
        <taxon>Bilophila</taxon>
    </lineage>
</organism>
<keyword evidence="6 12" id="KW-0406">Ion transport</keyword>
<comment type="subcellular location">
    <subcellularLocation>
        <location evidence="12">Cell membrane</location>
        <topology evidence="12">Single-pass membrane protein</topology>
    </subcellularLocation>
    <subcellularLocation>
        <location evidence="11">Endomembrane system</location>
        <topology evidence="11">Single-pass membrane protein</topology>
    </subcellularLocation>
</comment>
<evidence type="ECO:0000256" key="9">
    <source>
        <dbReference type="ARBA" id="ARBA00025198"/>
    </source>
</evidence>
<dbReference type="HAMAP" id="MF_01398">
    <property type="entry name" value="ATP_synth_b_bprime"/>
    <property type="match status" value="1"/>
</dbReference>
<reference evidence="15" key="1">
    <citation type="journal article" date="2021" name="PeerJ">
        <title>Extensive microbial diversity within the chicken gut microbiome revealed by metagenomics and culture.</title>
        <authorList>
            <person name="Gilroy R."/>
            <person name="Ravi A."/>
            <person name="Getino M."/>
            <person name="Pursley I."/>
            <person name="Horton D.L."/>
            <person name="Alikhan N.F."/>
            <person name="Baker D."/>
            <person name="Gharbi K."/>
            <person name="Hall N."/>
            <person name="Watson M."/>
            <person name="Adriaenssens E.M."/>
            <person name="Foster-Nyarko E."/>
            <person name="Jarju S."/>
            <person name="Secka A."/>
            <person name="Antonio M."/>
            <person name="Oren A."/>
            <person name="Chaudhuri R.R."/>
            <person name="La Ragione R."/>
            <person name="Hildebrand F."/>
            <person name="Pallen M.J."/>
        </authorList>
    </citation>
    <scope>NUCLEOTIDE SEQUENCE</scope>
    <source>
        <strain evidence="15">ChiSxjej5B17-1746</strain>
    </source>
</reference>
<dbReference type="CDD" id="cd06503">
    <property type="entry name" value="ATP-synt_Fo_b"/>
    <property type="match status" value="1"/>
</dbReference>
<dbReference type="InterPro" id="IPR028987">
    <property type="entry name" value="ATP_synth_B-like_membr_sf"/>
</dbReference>
<evidence type="ECO:0000256" key="7">
    <source>
        <dbReference type="ARBA" id="ARBA00023136"/>
    </source>
</evidence>
<dbReference type="GO" id="GO:0005886">
    <property type="term" value="C:plasma membrane"/>
    <property type="evidence" value="ECO:0007669"/>
    <property type="project" value="UniProtKB-SubCell"/>
</dbReference>
<dbReference type="PANTHER" id="PTHR34264">
    <property type="entry name" value="ATP SYNTHASE SUBUNIT B, CHLOROPLASTIC"/>
    <property type="match status" value="1"/>
</dbReference>
<evidence type="ECO:0000256" key="1">
    <source>
        <dbReference type="ARBA" id="ARBA00022448"/>
    </source>
</evidence>
<dbReference type="GO" id="GO:0046933">
    <property type="term" value="F:proton-transporting ATP synthase activity, rotational mechanism"/>
    <property type="evidence" value="ECO:0007669"/>
    <property type="project" value="UniProtKB-UniRule"/>
</dbReference>
<evidence type="ECO:0000256" key="4">
    <source>
        <dbReference type="ARBA" id="ARBA00022781"/>
    </source>
</evidence>
<evidence type="ECO:0000256" key="11">
    <source>
        <dbReference type="ARBA" id="ARBA00037847"/>
    </source>
</evidence>
<keyword evidence="8 12" id="KW-0066">ATP synthesis</keyword>
<comment type="similarity">
    <text evidence="12 13">Belongs to the ATPase B chain family.</text>
</comment>
<dbReference type="GO" id="GO:0012505">
    <property type="term" value="C:endomembrane system"/>
    <property type="evidence" value="ECO:0007669"/>
    <property type="project" value="UniProtKB-SubCell"/>
</dbReference>
<name>A0A9D1R1F6_9BACT</name>
<evidence type="ECO:0000256" key="2">
    <source>
        <dbReference type="ARBA" id="ARBA00022547"/>
    </source>
</evidence>
<dbReference type="Pfam" id="PF00430">
    <property type="entry name" value="ATP-synt_B"/>
    <property type="match status" value="1"/>
</dbReference>
<sequence length="177" mass="19406">MAVATLILLGVVSHYSDPYNPWINLLARVGNALVFLYILWRAAGKSLVAALTNRRAAIADEIETLAARKAEAEAQLAAMIEKIDSLDAECEAILKESHAQGEAIRETLIADALAEAEKIRNAAHRAVDSETKKAIQDLRNQMADEIVQSVEADLKKRLDMDAHLKLIDNALKKVVLN</sequence>
<dbReference type="Proteomes" id="UP000824264">
    <property type="component" value="Unassembled WGS sequence"/>
</dbReference>
<dbReference type="SUPFAM" id="SSF81573">
    <property type="entry name" value="F1F0 ATP synthase subunit B, membrane domain"/>
    <property type="match status" value="1"/>
</dbReference>
<comment type="subunit">
    <text evidence="12">F-type ATPases have 2 components, F(1) - the catalytic core - and F(0) - the membrane proton channel. F(1) has five subunits: alpha(3), beta(3), gamma(1), delta(1), epsilon(1). F(0) has three main subunits: a(1), b(2) and c(10-14). The alpha and beta chains form an alternating ring which encloses part of the gamma chain. F(1) is attached to F(0) by a central stalk formed by the gamma and epsilon chains, while a peripheral stalk is formed by the delta and b chains.</text>
</comment>
<dbReference type="EMBL" id="DXGI01000385">
    <property type="protein sequence ID" value="HIW79519.1"/>
    <property type="molecule type" value="Genomic_DNA"/>
</dbReference>
<keyword evidence="7 12" id="KW-0472">Membrane</keyword>
<gene>
    <name evidence="12" type="primary">atpF</name>
    <name evidence="15" type="ORF">H9874_10315</name>
</gene>
<evidence type="ECO:0000256" key="13">
    <source>
        <dbReference type="RuleBase" id="RU003848"/>
    </source>
</evidence>
<dbReference type="PANTHER" id="PTHR34264:SF3">
    <property type="entry name" value="ATP SYNTHASE SUBUNIT B, CHLOROPLASTIC"/>
    <property type="match status" value="1"/>
</dbReference>
<accession>A0A9D1R1F6</accession>
<dbReference type="AlphaFoldDB" id="A0A9D1R1F6"/>
<evidence type="ECO:0000313" key="15">
    <source>
        <dbReference type="EMBL" id="HIW79519.1"/>
    </source>
</evidence>
<comment type="caution">
    <text evidence="15">The sequence shown here is derived from an EMBL/GenBank/DDBJ whole genome shotgun (WGS) entry which is preliminary data.</text>
</comment>
<keyword evidence="12" id="KW-1003">Cell membrane</keyword>